<accession>A0A9D2CAP4</accession>
<sequence length="200" mass="21568">MLFTHLTFDVLTSDVPASVISMPQHQNKFQLTRPSASFRASIAIALAALLAIGASGCVFLPAVVSYGSAPSQSPTPSPESAPDTDDATASSPDPVGEEPEPEPELTMGQINAIDSAESYLRFMGFSRQGLIDQLEFEGYSTDEATFAVDYLNIDWNEQAAIVAESYLDFSSFSRQGLIDQLLYEGFTQEQAEYGVNAVGY</sequence>
<keyword evidence="2" id="KW-0472">Membrane</keyword>
<comment type="caution">
    <text evidence="4">The sequence shown here is derived from an EMBL/GenBank/DDBJ whole genome shotgun (WGS) entry which is preliminary data.</text>
</comment>
<keyword evidence="4" id="KW-0449">Lipoprotein</keyword>
<evidence type="ECO:0000256" key="2">
    <source>
        <dbReference type="SAM" id="Phobius"/>
    </source>
</evidence>
<dbReference type="InterPro" id="IPR036388">
    <property type="entry name" value="WH-like_DNA-bd_sf"/>
</dbReference>
<name>A0A9D2CAP4_9MICO</name>
<reference evidence="4" key="1">
    <citation type="journal article" date="2021" name="PeerJ">
        <title>Extensive microbial diversity within the chicken gut microbiome revealed by metagenomics and culture.</title>
        <authorList>
            <person name="Gilroy R."/>
            <person name="Ravi A."/>
            <person name="Getino M."/>
            <person name="Pursley I."/>
            <person name="Horton D.L."/>
            <person name="Alikhan N.F."/>
            <person name="Baker D."/>
            <person name="Gharbi K."/>
            <person name="Hall N."/>
            <person name="Watson M."/>
            <person name="Adriaenssens E.M."/>
            <person name="Foster-Nyarko E."/>
            <person name="Jarju S."/>
            <person name="Secka A."/>
            <person name="Antonio M."/>
            <person name="Oren A."/>
            <person name="Chaudhuri R.R."/>
            <person name="La Ragione R."/>
            <person name="Hildebrand F."/>
            <person name="Pallen M.J."/>
        </authorList>
    </citation>
    <scope>NUCLEOTIDE SEQUENCE</scope>
    <source>
        <strain evidence="4">ChiGjej1B1-98</strain>
    </source>
</reference>
<reference evidence="4" key="2">
    <citation type="submission" date="2021-04" db="EMBL/GenBank/DDBJ databases">
        <authorList>
            <person name="Gilroy R."/>
        </authorList>
    </citation>
    <scope>NUCLEOTIDE SEQUENCE</scope>
    <source>
        <strain evidence="4">ChiGjej1B1-98</strain>
    </source>
</reference>
<keyword evidence="2" id="KW-1133">Transmembrane helix</keyword>
<dbReference type="Proteomes" id="UP000824005">
    <property type="component" value="Unassembled WGS sequence"/>
</dbReference>
<dbReference type="AlphaFoldDB" id="A0A9D2CAP4"/>
<dbReference type="Gene3D" id="1.10.10.10">
    <property type="entry name" value="Winged helix-like DNA-binding domain superfamily/Winged helix DNA-binding domain"/>
    <property type="match status" value="2"/>
</dbReference>
<evidence type="ECO:0000259" key="3">
    <source>
        <dbReference type="Pfam" id="PF07553"/>
    </source>
</evidence>
<organism evidence="4 5">
    <name type="scientific">Candidatus Agrococcus pullicola</name>
    <dbReference type="NCBI Taxonomy" id="2838429"/>
    <lineage>
        <taxon>Bacteria</taxon>
        <taxon>Bacillati</taxon>
        <taxon>Actinomycetota</taxon>
        <taxon>Actinomycetes</taxon>
        <taxon>Micrococcales</taxon>
        <taxon>Microbacteriaceae</taxon>
        <taxon>Agrococcus</taxon>
    </lineage>
</organism>
<dbReference type="Pfam" id="PF07553">
    <property type="entry name" value="Lipoprotein_Ltp"/>
    <property type="match status" value="2"/>
</dbReference>
<feature type="region of interest" description="Disordered" evidence="1">
    <location>
        <begin position="69"/>
        <end position="105"/>
    </location>
</feature>
<feature type="transmembrane region" description="Helical" evidence="2">
    <location>
        <begin position="42"/>
        <end position="64"/>
    </location>
</feature>
<feature type="domain" description="Putative host cell surface-exposed lipoprotein Ltp-like HTH region" evidence="3">
    <location>
        <begin position="154"/>
        <end position="197"/>
    </location>
</feature>
<dbReference type="EMBL" id="DXDC01000315">
    <property type="protein sequence ID" value="HIY66665.1"/>
    <property type="molecule type" value="Genomic_DNA"/>
</dbReference>
<dbReference type="InterPro" id="IPR011434">
    <property type="entry name" value="Ltp-like_HTH"/>
</dbReference>
<keyword evidence="2" id="KW-0812">Transmembrane</keyword>
<feature type="domain" description="Putative host cell surface-exposed lipoprotein Ltp-like HTH region" evidence="3">
    <location>
        <begin position="111"/>
        <end position="150"/>
    </location>
</feature>
<gene>
    <name evidence="4" type="ORF">H9830_10365</name>
</gene>
<evidence type="ECO:0000313" key="5">
    <source>
        <dbReference type="Proteomes" id="UP000824005"/>
    </source>
</evidence>
<proteinExistence type="predicted"/>
<evidence type="ECO:0000313" key="4">
    <source>
        <dbReference type="EMBL" id="HIY66665.1"/>
    </source>
</evidence>
<protein>
    <submittedName>
        <fullName evidence="4">Ltp family lipoprotein</fullName>
    </submittedName>
</protein>
<evidence type="ECO:0000256" key="1">
    <source>
        <dbReference type="SAM" id="MobiDB-lite"/>
    </source>
</evidence>